<feature type="compositionally biased region" description="Low complexity" evidence="1">
    <location>
        <begin position="70"/>
        <end position="80"/>
    </location>
</feature>
<proteinExistence type="predicted"/>
<evidence type="ECO:0000256" key="2">
    <source>
        <dbReference type="SAM" id="Phobius"/>
    </source>
</evidence>
<protein>
    <submittedName>
        <fullName evidence="4">Uncharacterized protein</fullName>
    </submittedName>
</protein>
<keyword evidence="2" id="KW-1133">Transmembrane helix</keyword>
<keyword evidence="3" id="KW-1185">Reference proteome</keyword>
<evidence type="ECO:0000256" key="1">
    <source>
        <dbReference type="SAM" id="MobiDB-lite"/>
    </source>
</evidence>
<keyword evidence="2" id="KW-0472">Membrane</keyword>
<feature type="compositionally biased region" description="Polar residues" evidence="1">
    <location>
        <begin position="126"/>
        <end position="140"/>
    </location>
</feature>
<feature type="transmembrane region" description="Helical" evidence="2">
    <location>
        <begin position="20"/>
        <end position="42"/>
    </location>
</feature>
<name>A0A914Y248_9BILA</name>
<dbReference type="WBParaSite" id="PSU_v2.g13531.t1">
    <property type="protein sequence ID" value="PSU_v2.g13531.t1"/>
    <property type="gene ID" value="PSU_v2.g13531"/>
</dbReference>
<dbReference type="Proteomes" id="UP000887577">
    <property type="component" value="Unplaced"/>
</dbReference>
<evidence type="ECO:0000313" key="4">
    <source>
        <dbReference type="WBParaSite" id="PSU_v2.g13531.t1"/>
    </source>
</evidence>
<feature type="region of interest" description="Disordered" evidence="1">
    <location>
        <begin position="67"/>
        <end position="88"/>
    </location>
</feature>
<dbReference type="AlphaFoldDB" id="A0A914Y248"/>
<feature type="region of interest" description="Disordered" evidence="1">
    <location>
        <begin position="116"/>
        <end position="140"/>
    </location>
</feature>
<reference evidence="4" key="1">
    <citation type="submission" date="2022-11" db="UniProtKB">
        <authorList>
            <consortium name="WormBaseParasite"/>
        </authorList>
    </citation>
    <scope>IDENTIFICATION</scope>
</reference>
<organism evidence="3 4">
    <name type="scientific">Panagrolaimus superbus</name>
    <dbReference type="NCBI Taxonomy" id="310955"/>
    <lineage>
        <taxon>Eukaryota</taxon>
        <taxon>Metazoa</taxon>
        <taxon>Ecdysozoa</taxon>
        <taxon>Nematoda</taxon>
        <taxon>Chromadorea</taxon>
        <taxon>Rhabditida</taxon>
        <taxon>Tylenchina</taxon>
        <taxon>Panagrolaimomorpha</taxon>
        <taxon>Panagrolaimoidea</taxon>
        <taxon>Panagrolaimidae</taxon>
        <taxon>Panagrolaimus</taxon>
    </lineage>
</organism>
<keyword evidence="2" id="KW-0812">Transmembrane</keyword>
<sequence length="271" mass="30319">MKSKDYMDAPGELDMLIGFFLMNSVCIVFFLMFGMCVICSCMRRKPNFMKSSEKEQPSNVVAPLKRRLLSPKSVSPKPSSTTAPLLPVTNPTFKPTFKAMISKAMKNEDFQKMAKVNNNSSSNNNTDQQQQRRCSVTSPIFNETTHLLRRASERPLKEETQIDIESQNGIRCHSVTRQVQIQIEPTDIPSDKESPPIEITPPPTALSNPVYICPTCHPTSPPEANHICDCNCENEAPQTEPAEETDEEATGASVIRQNLLGPLSFDDLYYT</sequence>
<evidence type="ECO:0000313" key="3">
    <source>
        <dbReference type="Proteomes" id="UP000887577"/>
    </source>
</evidence>
<accession>A0A914Y248</accession>